<evidence type="ECO:0000313" key="8">
    <source>
        <dbReference type="EMBL" id="MDA5398550.1"/>
    </source>
</evidence>
<evidence type="ECO:0000256" key="3">
    <source>
        <dbReference type="ARBA" id="ARBA00022692"/>
    </source>
</evidence>
<comment type="similarity">
    <text evidence="2">Belongs to the drug/metabolite transporter (DMT) superfamily. 10 TMS drug/metabolite exporter (DME) (TC 2.A.7.3) family.</text>
</comment>
<evidence type="ECO:0000256" key="6">
    <source>
        <dbReference type="SAM" id="Phobius"/>
    </source>
</evidence>
<gene>
    <name evidence="8" type="ORF">OQ273_08205</name>
</gene>
<keyword evidence="3 6" id="KW-0812">Transmembrane</keyword>
<feature type="transmembrane region" description="Helical" evidence="6">
    <location>
        <begin position="160"/>
        <end position="179"/>
    </location>
</feature>
<dbReference type="GO" id="GO:0016020">
    <property type="term" value="C:membrane"/>
    <property type="evidence" value="ECO:0007669"/>
    <property type="project" value="UniProtKB-SubCell"/>
</dbReference>
<feature type="transmembrane region" description="Helical" evidence="6">
    <location>
        <begin position="82"/>
        <end position="101"/>
    </location>
</feature>
<feature type="transmembrane region" description="Helical" evidence="6">
    <location>
        <begin position="191"/>
        <end position="210"/>
    </location>
</feature>
<dbReference type="PANTHER" id="PTHR22911">
    <property type="entry name" value="ACYL-MALONYL CONDENSING ENZYME-RELATED"/>
    <property type="match status" value="1"/>
</dbReference>
<dbReference type="RefSeq" id="WP_267989963.1">
    <property type="nucleotide sequence ID" value="NZ_JAPJZI010000001.1"/>
</dbReference>
<dbReference type="InterPro" id="IPR000620">
    <property type="entry name" value="EamA_dom"/>
</dbReference>
<comment type="subcellular location">
    <subcellularLocation>
        <location evidence="1">Membrane</location>
        <topology evidence="1">Multi-pass membrane protein</topology>
    </subcellularLocation>
</comment>
<reference evidence="8" key="1">
    <citation type="submission" date="2022-11" db="EMBL/GenBank/DDBJ databases">
        <title>Draft genome sequence of Hoeflea poritis E7-10 and Hoeflea prorocentri PM5-8, separated from scleractinian coral Porites lutea and marine dinoflagellate.</title>
        <authorList>
            <person name="Zhang G."/>
            <person name="Wei Q."/>
            <person name="Cai L."/>
        </authorList>
    </citation>
    <scope>NUCLEOTIDE SEQUENCE</scope>
    <source>
        <strain evidence="8">PM5-8</strain>
    </source>
</reference>
<proteinExistence type="inferred from homology"/>
<evidence type="ECO:0000259" key="7">
    <source>
        <dbReference type="Pfam" id="PF00892"/>
    </source>
</evidence>
<feature type="transmembrane region" description="Helical" evidence="6">
    <location>
        <begin position="48"/>
        <end position="70"/>
    </location>
</feature>
<sequence length="302" mass="32036">MAGENYLGRGIGGLSGNTGGIVWGLLAAGLFSAVAAMAKIAVHEYHVLQILFFRQALIFVFSLPSIARSFPSSLKTSRPGIHAIRLSGAFVALSCGIWAVAVLPLTTATTITFAQVFFVVLFALIFLKEPVGPHRIIAVIVGFLGVLIAMRPGAGGFTSLAGLIPLASALGAAVAVVSVRKLSQTESTATLLLYQALFVGVLAGVPLFWLWVTPDFYGWVLLISMGVLATLGQWVGVQALRSGEASVVGNMEYTKLVYAAVFGFILFSEIPDLHTIAGACVILASSAYIFHRERAQSRRHRS</sequence>
<dbReference type="Pfam" id="PF00892">
    <property type="entry name" value="EamA"/>
    <property type="match status" value="2"/>
</dbReference>
<dbReference type="AlphaFoldDB" id="A0A9X3UHX0"/>
<organism evidence="8 9">
    <name type="scientific">Hoeflea prorocentri</name>
    <dbReference type="NCBI Taxonomy" id="1922333"/>
    <lineage>
        <taxon>Bacteria</taxon>
        <taxon>Pseudomonadati</taxon>
        <taxon>Pseudomonadota</taxon>
        <taxon>Alphaproteobacteria</taxon>
        <taxon>Hyphomicrobiales</taxon>
        <taxon>Rhizobiaceae</taxon>
        <taxon>Hoeflea</taxon>
    </lineage>
</organism>
<evidence type="ECO:0000313" key="9">
    <source>
        <dbReference type="Proteomes" id="UP001151234"/>
    </source>
</evidence>
<protein>
    <submittedName>
        <fullName evidence="8">DMT family transporter</fullName>
    </submittedName>
</protein>
<comment type="caution">
    <text evidence="8">The sequence shown here is derived from an EMBL/GenBank/DDBJ whole genome shotgun (WGS) entry which is preliminary data.</text>
</comment>
<dbReference type="PANTHER" id="PTHR22911:SF6">
    <property type="entry name" value="SOLUTE CARRIER FAMILY 35 MEMBER G1"/>
    <property type="match status" value="1"/>
</dbReference>
<keyword evidence="9" id="KW-1185">Reference proteome</keyword>
<dbReference type="EMBL" id="JAPJZI010000001">
    <property type="protein sequence ID" value="MDA5398550.1"/>
    <property type="molecule type" value="Genomic_DNA"/>
</dbReference>
<feature type="transmembrane region" description="Helical" evidence="6">
    <location>
        <begin position="216"/>
        <end position="235"/>
    </location>
</feature>
<feature type="transmembrane region" description="Helical" evidence="6">
    <location>
        <begin position="273"/>
        <end position="291"/>
    </location>
</feature>
<evidence type="ECO:0000256" key="4">
    <source>
        <dbReference type="ARBA" id="ARBA00022989"/>
    </source>
</evidence>
<keyword evidence="4 6" id="KW-1133">Transmembrane helix</keyword>
<dbReference type="InterPro" id="IPR037185">
    <property type="entry name" value="EmrE-like"/>
</dbReference>
<feature type="transmembrane region" description="Helical" evidence="6">
    <location>
        <begin position="107"/>
        <end position="127"/>
    </location>
</feature>
<evidence type="ECO:0000256" key="2">
    <source>
        <dbReference type="ARBA" id="ARBA00009853"/>
    </source>
</evidence>
<feature type="transmembrane region" description="Helical" evidence="6">
    <location>
        <begin position="21"/>
        <end position="42"/>
    </location>
</feature>
<keyword evidence="5 6" id="KW-0472">Membrane</keyword>
<accession>A0A9X3UHX0</accession>
<feature type="domain" description="EamA" evidence="7">
    <location>
        <begin position="166"/>
        <end position="289"/>
    </location>
</feature>
<name>A0A9X3UHX0_9HYPH</name>
<dbReference type="Proteomes" id="UP001151234">
    <property type="component" value="Unassembled WGS sequence"/>
</dbReference>
<feature type="transmembrane region" description="Helical" evidence="6">
    <location>
        <begin position="247"/>
        <end position="267"/>
    </location>
</feature>
<feature type="transmembrane region" description="Helical" evidence="6">
    <location>
        <begin position="136"/>
        <end position="154"/>
    </location>
</feature>
<evidence type="ECO:0000256" key="1">
    <source>
        <dbReference type="ARBA" id="ARBA00004141"/>
    </source>
</evidence>
<feature type="domain" description="EamA" evidence="7">
    <location>
        <begin position="20"/>
        <end position="149"/>
    </location>
</feature>
<evidence type="ECO:0000256" key="5">
    <source>
        <dbReference type="ARBA" id="ARBA00023136"/>
    </source>
</evidence>
<dbReference type="SUPFAM" id="SSF103481">
    <property type="entry name" value="Multidrug resistance efflux transporter EmrE"/>
    <property type="match status" value="2"/>
</dbReference>